<proteinExistence type="predicted"/>
<comment type="caution">
    <text evidence="1">The sequence shown here is derived from an EMBL/GenBank/DDBJ whole genome shotgun (WGS) entry which is preliminary data.</text>
</comment>
<gene>
    <name evidence="1" type="ORF">I4F81_003001</name>
</gene>
<reference evidence="1" key="1">
    <citation type="submission" date="2019-11" db="EMBL/GenBank/DDBJ databases">
        <title>Nori genome reveals adaptations in red seaweeds to the harsh intertidal environment.</title>
        <authorList>
            <person name="Wang D."/>
            <person name="Mao Y."/>
        </authorList>
    </citation>
    <scope>NUCLEOTIDE SEQUENCE</scope>
    <source>
        <tissue evidence="1">Gametophyte</tissue>
    </source>
</reference>
<evidence type="ECO:0000313" key="2">
    <source>
        <dbReference type="Proteomes" id="UP000798662"/>
    </source>
</evidence>
<name>A0ACC3BSC8_PYRYE</name>
<accession>A0ACC3BSC8</accession>
<keyword evidence="2" id="KW-1185">Reference proteome</keyword>
<sequence>MGRRKSSTAAFPPSRIKKMMQADDDVGKVATATPVLVGKALEMLLQDLLTQAAGVASSRRAKTLTPAHLKSTVHADDTFDFLKSIFDRVPDLETKVTSAGDGGNGRGSSAAAEPRAPRRSVAAGAAPASSVAAAASSSSGSIRAFTAEATGKPPAKRRRGRPPLVAGAAAASSPSAAGTADSASPSGMVAGEAKRHRSDALVRSGSGRGRGRGRGGAAGGAAAVAGESISKIPISEGPSGVALPPYGAEGGAPADAAAATTVATEAALRVMDPAAIVAGGVDGDVDEDYDGEGASDAAPRAPLPPGPAGGPAPPPAPAGAPAPPSGSVGVPTLPGSIRLAPGLPPLVGGGPPPALPPANTSLDPLTRIGVPPRSGAPPSAGPVGLPPLLGGGTSVHGSGNLGLGPGVSLPSLPARSVGGSALPALPTLDRPAIPPSSSQSIRGAVGGSSVGVGLSSGVVGGVGLPRPYLPPLNQPLTGTPLADGSGLYGYRSPAGGASTGDGGRFGGGGSGGPNATRLGSISAGGEASRYGPPPGVAAAYPLRAPTSGLGGSGGSLPGGAAPLGALPTAPYWAPAHSTDPAPVGPLAGTYASGPPRPPAPAWSTSQHPLPPLGLPPLGQLRPAGGSNSGSGDGRGDALPPPVGEVPGRPLRPEGYLAGAGGGGAEPPPPAPPDGGGRRGGRGGRDSFSSLLN</sequence>
<organism evidence="1 2">
    <name type="scientific">Pyropia yezoensis</name>
    <name type="common">Susabi-nori</name>
    <name type="synonym">Porphyra yezoensis</name>
    <dbReference type="NCBI Taxonomy" id="2788"/>
    <lineage>
        <taxon>Eukaryota</taxon>
        <taxon>Rhodophyta</taxon>
        <taxon>Bangiophyceae</taxon>
        <taxon>Bangiales</taxon>
        <taxon>Bangiaceae</taxon>
        <taxon>Pyropia</taxon>
    </lineage>
</organism>
<protein>
    <submittedName>
        <fullName evidence="1">Uncharacterized protein</fullName>
    </submittedName>
</protein>
<dbReference type="Proteomes" id="UP000798662">
    <property type="component" value="Chromosome 1"/>
</dbReference>
<evidence type="ECO:0000313" key="1">
    <source>
        <dbReference type="EMBL" id="KAK1860412.1"/>
    </source>
</evidence>
<dbReference type="EMBL" id="CM020618">
    <property type="protein sequence ID" value="KAK1860412.1"/>
    <property type="molecule type" value="Genomic_DNA"/>
</dbReference>